<evidence type="ECO:0000313" key="12">
    <source>
        <dbReference type="Proteomes" id="UP000433483"/>
    </source>
</evidence>
<dbReference type="EMBL" id="QXGB01000348">
    <property type="protein sequence ID" value="KAE9218416.1"/>
    <property type="molecule type" value="Genomic_DNA"/>
</dbReference>
<name>A0A6A3F5F7_9STRA</name>
<proteinExistence type="predicted"/>
<feature type="compositionally biased region" description="Low complexity" evidence="1">
    <location>
        <begin position="253"/>
        <end position="264"/>
    </location>
</feature>
<dbReference type="Proteomes" id="UP000429523">
    <property type="component" value="Unassembled WGS sequence"/>
</dbReference>
<comment type="caution">
    <text evidence="2">The sequence shown here is derived from an EMBL/GenBank/DDBJ whole genome shotgun (WGS) entry which is preliminary data.</text>
</comment>
<evidence type="ECO:0000256" key="1">
    <source>
        <dbReference type="SAM" id="MobiDB-lite"/>
    </source>
</evidence>
<dbReference type="EMBL" id="QXFZ01000355">
    <property type="protein sequence ID" value="KAE9119686.1"/>
    <property type="molecule type" value="Genomic_DNA"/>
</dbReference>
<accession>A0A6A3F5F7</accession>
<dbReference type="EMBL" id="QXGF01000385">
    <property type="protein sequence ID" value="KAE8941055.1"/>
    <property type="molecule type" value="Genomic_DNA"/>
</dbReference>
<evidence type="ECO:0000313" key="7">
    <source>
        <dbReference type="EMBL" id="KAE9218416.1"/>
    </source>
</evidence>
<feature type="region of interest" description="Disordered" evidence="1">
    <location>
        <begin position="245"/>
        <end position="264"/>
    </location>
</feature>
<feature type="region of interest" description="Disordered" evidence="1">
    <location>
        <begin position="1"/>
        <end position="106"/>
    </location>
</feature>
<dbReference type="Proteomes" id="UP000437068">
    <property type="component" value="Unassembled WGS sequence"/>
</dbReference>
<dbReference type="Proteomes" id="UP000476176">
    <property type="component" value="Unassembled WGS sequence"/>
</dbReference>
<evidence type="ECO:0000313" key="3">
    <source>
        <dbReference type="EMBL" id="KAE9001806.1"/>
    </source>
</evidence>
<feature type="region of interest" description="Disordered" evidence="1">
    <location>
        <begin position="407"/>
        <end position="463"/>
    </location>
</feature>
<dbReference type="EMBL" id="QXFX01000332">
    <property type="protein sequence ID" value="KAE9119951.1"/>
    <property type="molecule type" value="Genomic_DNA"/>
</dbReference>
<feature type="compositionally biased region" description="Low complexity" evidence="1">
    <location>
        <begin position="13"/>
        <end position="23"/>
    </location>
</feature>
<evidence type="ECO:0000313" key="9">
    <source>
        <dbReference type="EMBL" id="KAE9243130.1"/>
    </source>
</evidence>
<dbReference type="AlphaFoldDB" id="A0A6A3F5F7"/>
<feature type="compositionally biased region" description="Low complexity" evidence="1">
    <location>
        <begin position="302"/>
        <end position="336"/>
    </location>
</feature>
<evidence type="ECO:0000313" key="8">
    <source>
        <dbReference type="EMBL" id="KAE9240831.1"/>
    </source>
</evidence>
<dbReference type="EMBL" id="QXFW01000844">
    <property type="protein sequence ID" value="KAE9001806.1"/>
    <property type="molecule type" value="Genomic_DNA"/>
</dbReference>
<feature type="region of interest" description="Disordered" evidence="1">
    <location>
        <begin position="123"/>
        <end position="177"/>
    </location>
</feature>
<evidence type="ECO:0000313" key="18">
    <source>
        <dbReference type="Proteomes" id="UP000476176"/>
    </source>
</evidence>
<dbReference type="Proteomes" id="UP000433483">
    <property type="component" value="Unassembled WGS sequence"/>
</dbReference>
<dbReference type="EMBL" id="QXGD01000328">
    <property type="protein sequence ID" value="KAE9243130.1"/>
    <property type="molecule type" value="Genomic_DNA"/>
</dbReference>
<evidence type="ECO:0000313" key="5">
    <source>
        <dbReference type="EMBL" id="KAE9119951.1"/>
    </source>
</evidence>
<evidence type="ECO:0000313" key="2">
    <source>
        <dbReference type="EMBL" id="KAE8941055.1"/>
    </source>
</evidence>
<reference evidence="11 12" key="1">
    <citation type="submission" date="2018-08" db="EMBL/GenBank/DDBJ databases">
        <title>Genomic investigation of the strawberry pathogen Phytophthora fragariae indicates pathogenicity is determined by transcriptional variation in three key races.</title>
        <authorList>
            <person name="Adams T.M."/>
            <person name="Armitage A.D."/>
            <person name="Sobczyk M.K."/>
            <person name="Bates H.J."/>
            <person name="Dunwell J.M."/>
            <person name="Nellist C.F."/>
            <person name="Harrison R.J."/>
        </authorList>
    </citation>
    <scope>NUCLEOTIDE SEQUENCE [LARGE SCALE GENOMIC DNA]</scope>
    <source>
        <strain evidence="10 13">A4</strain>
        <strain evidence="9 14">BC-1</strain>
        <strain evidence="8 18">BC-23</strain>
        <strain evidence="7 12">NOV-27</strain>
        <strain evidence="6 15">NOV-5</strain>
        <strain evidence="4 16">NOV-71</strain>
        <strain evidence="2 11">NOV-9</strain>
        <strain evidence="5 19">ONT-3</strain>
        <strain evidence="3 17">SCRP245</strain>
    </source>
</reference>
<evidence type="ECO:0000313" key="14">
    <source>
        <dbReference type="Proteomes" id="UP000440367"/>
    </source>
</evidence>
<protein>
    <submittedName>
        <fullName evidence="2">Uncharacterized protein</fullName>
    </submittedName>
</protein>
<dbReference type="Proteomes" id="UP000440732">
    <property type="component" value="Unassembled WGS sequence"/>
</dbReference>
<evidence type="ECO:0000313" key="4">
    <source>
        <dbReference type="EMBL" id="KAE9119686.1"/>
    </source>
</evidence>
<sequence length="814" mass="90961">MPTQQLLFTRAHSSPAWSGSDSSSPRRVTFAAPSPVEFRSRQPVEVASPYAADLTQELPEQQQQQQRRPRTQQQPRTKRNAASAPRSAAAARRPRPRRPGWDADVRHDSTLFDASLKRSLLFQPRAGDRRREEETERENAPALPRRQNAVTSRRTKSGATRAPVRYRSGPSSVYAQPRQNVTHWPQRRTKDFVRQNIEHLTGRPMDARSGRTAVRSGANENVFERLAAPRISKALLRSHVLPQSEVSPGYVRSPSESSLSPPRQVPVVSPVLMIGPPAPDKDDSLQSISPSPGVRKKDLGWSSPQRSQQSYSTRQSSAPRSSSTNRSSGQGSRTRGYNNYPARVFGVLDRDNEKRIGVSQILQGLRLLGLPATHNQISDYVYLIHEGLHSTIDLEEWEILVGTLDAASRPSSNSPRNMHGSPSPSPSLRSMQDATSRSLRNSSRSMHSNVAHSRSPSLRSAPGVLPYETYESMTKANVVAERQPIQDDDPYLEEIQNRIEGMFERAQATATLRWPPEPGNNQLESYSRSDRILKRAATVVYSLRASLFPLVHQAEATLREIQQRHGSKLSLFLPPGDMAAIAKNSDLLASAILDDILLDTVQLLNDEDKQQSYRHLEAHHADQLDDIMAHIQDIERQEDSMIQQGLALSYGAAGTQCNLPTALRHDDPSCVLHRPEQSNGANLQNLRLPLEVVMNINIPDSDILPSEEPQEIIETVTHRMGWDSDELPSQSLFGTPLRTSILEGKRLQSIERKMHKFQHHRRLVEASLAETGMAQFAIIEILEGMLLDDLIEQTADELNDTVLSMSDTLLINLV</sequence>
<gene>
    <name evidence="10" type="ORF">PF001_g7430</name>
    <name evidence="9" type="ORF">PF002_g8410</name>
    <name evidence="8" type="ORF">PF004_g7329</name>
    <name evidence="7" type="ORF">PF005_g8282</name>
    <name evidence="6" type="ORF">PF006_g15295</name>
    <name evidence="4" type="ORF">PF007_g8459</name>
    <name evidence="2" type="ORF">PF009_g9144</name>
    <name evidence="5" type="ORF">PF010_g7677</name>
    <name evidence="3" type="ORF">PF011_g13587</name>
</gene>
<dbReference type="Proteomes" id="UP000440367">
    <property type="component" value="Unassembled WGS sequence"/>
</dbReference>
<dbReference type="Proteomes" id="UP000441208">
    <property type="component" value="Unassembled WGS sequence"/>
</dbReference>
<evidence type="ECO:0000313" key="10">
    <source>
        <dbReference type="EMBL" id="KAE9316214.1"/>
    </source>
</evidence>
<dbReference type="EMBL" id="QXGE01000317">
    <property type="protein sequence ID" value="KAE9316214.1"/>
    <property type="molecule type" value="Genomic_DNA"/>
</dbReference>
<feature type="compositionally biased region" description="Polar residues" evidence="1">
    <location>
        <begin position="409"/>
        <end position="458"/>
    </location>
</feature>
<dbReference type="EMBL" id="QXGA01001001">
    <property type="protein sequence ID" value="KAE9132361.1"/>
    <property type="molecule type" value="Genomic_DNA"/>
</dbReference>
<feature type="compositionally biased region" description="Low complexity" evidence="1">
    <location>
        <begin position="54"/>
        <end position="91"/>
    </location>
</feature>
<dbReference type="OrthoDB" id="74075at2759"/>
<feature type="compositionally biased region" description="Basic and acidic residues" evidence="1">
    <location>
        <begin position="126"/>
        <end position="139"/>
    </location>
</feature>
<evidence type="ECO:0000313" key="13">
    <source>
        <dbReference type="Proteomes" id="UP000437068"/>
    </source>
</evidence>
<evidence type="ECO:0000313" key="15">
    <source>
        <dbReference type="Proteomes" id="UP000440732"/>
    </source>
</evidence>
<dbReference type="Proteomes" id="UP000460718">
    <property type="component" value="Unassembled WGS sequence"/>
</dbReference>
<evidence type="ECO:0000313" key="16">
    <source>
        <dbReference type="Proteomes" id="UP000441208"/>
    </source>
</evidence>
<evidence type="ECO:0000313" key="17">
    <source>
        <dbReference type="Proteomes" id="UP000460718"/>
    </source>
</evidence>
<dbReference type="EMBL" id="QXGC01000315">
    <property type="protein sequence ID" value="KAE9240831.1"/>
    <property type="molecule type" value="Genomic_DNA"/>
</dbReference>
<feature type="region of interest" description="Disordered" evidence="1">
    <location>
        <begin position="269"/>
        <end position="339"/>
    </location>
</feature>
<evidence type="ECO:0000313" key="11">
    <source>
        <dbReference type="Proteomes" id="UP000429523"/>
    </source>
</evidence>
<keyword evidence="12" id="KW-1185">Reference proteome</keyword>
<dbReference type="Proteomes" id="UP000488956">
    <property type="component" value="Unassembled WGS sequence"/>
</dbReference>
<evidence type="ECO:0000313" key="19">
    <source>
        <dbReference type="Proteomes" id="UP000488956"/>
    </source>
</evidence>
<evidence type="ECO:0000313" key="6">
    <source>
        <dbReference type="EMBL" id="KAE9132361.1"/>
    </source>
</evidence>
<organism evidence="2 11">
    <name type="scientific">Phytophthora fragariae</name>
    <dbReference type="NCBI Taxonomy" id="53985"/>
    <lineage>
        <taxon>Eukaryota</taxon>
        <taxon>Sar</taxon>
        <taxon>Stramenopiles</taxon>
        <taxon>Oomycota</taxon>
        <taxon>Peronosporomycetes</taxon>
        <taxon>Peronosporales</taxon>
        <taxon>Peronosporaceae</taxon>
        <taxon>Phytophthora</taxon>
    </lineage>
</organism>